<keyword evidence="1" id="KW-0472">Membrane</keyword>
<keyword evidence="1" id="KW-1133">Transmembrane helix</keyword>
<feature type="transmembrane region" description="Helical" evidence="1">
    <location>
        <begin position="111"/>
        <end position="132"/>
    </location>
</feature>
<proteinExistence type="predicted"/>
<accession>A0A8K0IIY0</accession>
<name>A0A8K0IIY0_COCNU</name>
<keyword evidence="1" id="KW-0812">Transmembrane</keyword>
<organism evidence="2 3">
    <name type="scientific">Cocos nucifera</name>
    <name type="common">Coconut palm</name>
    <dbReference type="NCBI Taxonomy" id="13894"/>
    <lineage>
        <taxon>Eukaryota</taxon>
        <taxon>Viridiplantae</taxon>
        <taxon>Streptophyta</taxon>
        <taxon>Embryophyta</taxon>
        <taxon>Tracheophyta</taxon>
        <taxon>Spermatophyta</taxon>
        <taxon>Magnoliopsida</taxon>
        <taxon>Liliopsida</taxon>
        <taxon>Arecaceae</taxon>
        <taxon>Arecoideae</taxon>
        <taxon>Cocoseae</taxon>
        <taxon>Attaleinae</taxon>
        <taxon>Cocos</taxon>
    </lineage>
</organism>
<keyword evidence="3" id="KW-1185">Reference proteome</keyword>
<dbReference type="Proteomes" id="UP000797356">
    <property type="component" value="Chromosome 8"/>
</dbReference>
<evidence type="ECO:0000256" key="1">
    <source>
        <dbReference type="SAM" id="Phobius"/>
    </source>
</evidence>
<evidence type="ECO:0000313" key="2">
    <source>
        <dbReference type="EMBL" id="KAG1359570.1"/>
    </source>
</evidence>
<comment type="caution">
    <text evidence="2">The sequence shown here is derived from an EMBL/GenBank/DDBJ whole genome shotgun (WGS) entry which is preliminary data.</text>
</comment>
<gene>
    <name evidence="2" type="ORF">COCNU_08G010160</name>
</gene>
<sequence length="146" mass="15894">MASAVEDPAEMISPIFVSFKMDEHAMMGSGKLTGGCTDSDVVKKEEKERALVVIDRVQEALLEISASDVSDGTKRAVEALVEIVIGDPDVDARARDGFPDLVFRANVRIGILLFLIWLVMVMYALVATTIWFGRGREQALTGPPPT</sequence>
<reference evidence="2" key="2">
    <citation type="submission" date="2019-07" db="EMBL/GenBank/DDBJ databases">
        <authorList>
            <person name="Yang Y."/>
            <person name="Bocs S."/>
            <person name="Baudouin L."/>
        </authorList>
    </citation>
    <scope>NUCLEOTIDE SEQUENCE</scope>
    <source>
        <tissue evidence="2">Spear leaf of Hainan Tall coconut</tissue>
    </source>
</reference>
<reference evidence="2" key="1">
    <citation type="journal article" date="2017" name="Gigascience">
        <title>The genome draft of coconut (Cocos nucifera).</title>
        <authorList>
            <person name="Xiao Y."/>
            <person name="Xu P."/>
            <person name="Fan H."/>
            <person name="Baudouin L."/>
            <person name="Xia W."/>
            <person name="Bocs S."/>
            <person name="Xu J."/>
            <person name="Li Q."/>
            <person name="Guo A."/>
            <person name="Zhou L."/>
            <person name="Li J."/>
            <person name="Wu Y."/>
            <person name="Ma Z."/>
            <person name="Armero A."/>
            <person name="Issali A.E."/>
            <person name="Liu N."/>
            <person name="Peng M."/>
            <person name="Yang Y."/>
        </authorList>
    </citation>
    <scope>NUCLEOTIDE SEQUENCE</scope>
    <source>
        <tissue evidence="2">Spear leaf of Hainan Tall coconut</tissue>
    </source>
</reference>
<protein>
    <submittedName>
        <fullName evidence="2">Uncharacterized protein</fullName>
    </submittedName>
</protein>
<evidence type="ECO:0000313" key="3">
    <source>
        <dbReference type="Proteomes" id="UP000797356"/>
    </source>
</evidence>
<dbReference type="OrthoDB" id="775174at2759"/>
<dbReference type="AlphaFoldDB" id="A0A8K0IIY0"/>
<dbReference type="EMBL" id="CM017879">
    <property type="protein sequence ID" value="KAG1359570.1"/>
    <property type="molecule type" value="Genomic_DNA"/>
</dbReference>